<evidence type="ECO:0000256" key="8">
    <source>
        <dbReference type="SAM" id="MobiDB-lite"/>
    </source>
</evidence>
<feature type="compositionally biased region" description="Low complexity" evidence="8">
    <location>
        <begin position="523"/>
        <end position="558"/>
    </location>
</feature>
<dbReference type="InterPro" id="IPR000719">
    <property type="entry name" value="Prot_kinase_dom"/>
</dbReference>
<proteinExistence type="predicted"/>
<evidence type="ECO:0000313" key="11">
    <source>
        <dbReference type="EMBL" id="GAA4015019.1"/>
    </source>
</evidence>
<keyword evidence="9" id="KW-0472">Membrane</keyword>
<evidence type="ECO:0000256" key="4">
    <source>
        <dbReference type="ARBA" id="ARBA00022741"/>
    </source>
</evidence>
<evidence type="ECO:0000256" key="2">
    <source>
        <dbReference type="ARBA" id="ARBA00022527"/>
    </source>
</evidence>
<evidence type="ECO:0000256" key="6">
    <source>
        <dbReference type="ARBA" id="ARBA00022840"/>
    </source>
</evidence>
<feature type="compositionally biased region" description="Pro residues" evidence="8">
    <location>
        <begin position="403"/>
        <end position="417"/>
    </location>
</feature>
<accession>A0ABP7SR07</accession>
<feature type="compositionally biased region" description="Gly residues" evidence="8">
    <location>
        <begin position="444"/>
        <end position="470"/>
    </location>
</feature>
<feature type="compositionally biased region" description="Gly residues" evidence="8">
    <location>
        <begin position="350"/>
        <end position="369"/>
    </location>
</feature>
<keyword evidence="5" id="KW-0418">Kinase</keyword>
<dbReference type="InterPro" id="IPR011009">
    <property type="entry name" value="Kinase-like_dom_sf"/>
</dbReference>
<evidence type="ECO:0000256" key="1">
    <source>
        <dbReference type="ARBA" id="ARBA00012513"/>
    </source>
</evidence>
<dbReference type="SMART" id="SM00220">
    <property type="entry name" value="S_TKc"/>
    <property type="match status" value="1"/>
</dbReference>
<keyword evidence="9" id="KW-1133">Transmembrane helix</keyword>
<gene>
    <name evidence="11" type="ORF">GCM10022232_67480</name>
</gene>
<feature type="compositionally biased region" description="Low complexity" evidence="8">
    <location>
        <begin position="322"/>
        <end position="331"/>
    </location>
</feature>
<feature type="binding site" evidence="7">
    <location>
        <position position="47"/>
    </location>
    <ligand>
        <name>ATP</name>
        <dbReference type="ChEBI" id="CHEBI:30616"/>
    </ligand>
</feature>
<organism evidence="11 12">
    <name type="scientific">Streptomyces plumbiresistens</name>
    <dbReference type="NCBI Taxonomy" id="511811"/>
    <lineage>
        <taxon>Bacteria</taxon>
        <taxon>Bacillati</taxon>
        <taxon>Actinomycetota</taxon>
        <taxon>Actinomycetes</taxon>
        <taxon>Kitasatosporales</taxon>
        <taxon>Streptomycetaceae</taxon>
        <taxon>Streptomyces</taxon>
    </lineage>
</organism>
<dbReference type="RefSeq" id="WP_345568596.1">
    <property type="nucleotide sequence ID" value="NZ_BAAAZX010000023.1"/>
</dbReference>
<evidence type="ECO:0000256" key="7">
    <source>
        <dbReference type="PROSITE-ProRule" id="PRU10141"/>
    </source>
</evidence>
<feature type="compositionally biased region" description="Low complexity" evidence="8">
    <location>
        <begin position="370"/>
        <end position="392"/>
    </location>
</feature>
<evidence type="ECO:0000313" key="12">
    <source>
        <dbReference type="Proteomes" id="UP001500456"/>
    </source>
</evidence>
<keyword evidence="9" id="KW-0812">Transmembrane</keyword>
<dbReference type="Proteomes" id="UP001500456">
    <property type="component" value="Unassembled WGS sequence"/>
</dbReference>
<evidence type="ECO:0000256" key="9">
    <source>
        <dbReference type="SAM" id="Phobius"/>
    </source>
</evidence>
<dbReference type="PANTHER" id="PTHR43289">
    <property type="entry name" value="MITOGEN-ACTIVATED PROTEIN KINASE KINASE KINASE 20-RELATED"/>
    <property type="match status" value="1"/>
</dbReference>
<dbReference type="CDD" id="cd14014">
    <property type="entry name" value="STKc_PknB_like"/>
    <property type="match status" value="1"/>
</dbReference>
<protein>
    <recommendedName>
        <fullName evidence="1">non-specific serine/threonine protein kinase</fullName>
        <ecNumber evidence="1">2.7.11.1</ecNumber>
    </recommendedName>
</protein>
<reference evidence="12" key="1">
    <citation type="journal article" date="2019" name="Int. J. Syst. Evol. Microbiol.">
        <title>The Global Catalogue of Microorganisms (GCM) 10K type strain sequencing project: providing services to taxonomists for standard genome sequencing and annotation.</title>
        <authorList>
            <consortium name="The Broad Institute Genomics Platform"/>
            <consortium name="The Broad Institute Genome Sequencing Center for Infectious Disease"/>
            <person name="Wu L."/>
            <person name="Ma J."/>
        </authorList>
    </citation>
    <scope>NUCLEOTIDE SEQUENCE [LARGE SCALE GENOMIC DNA]</scope>
    <source>
        <strain evidence="12">JCM 16924</strain>
    </source>
</reference>
<dbReference type="Pfam" id="PF13845">
    <property type="entry name" value="Septum_form"/>
    <property type="match status" value="1"/>
</dbReference>
<dbReference type="PROSITE" id="PS00107">
    <property type="entry name" value="PROTEIN_KINASE_ATP"/>
    <property type="match status" value="1"/>
</dbReference>
<dbReference type="Gene3D" id="3.30.200.20">
    <property type="entry name" value="Phosphorylase Kinase, domain 1"/>
    <property type="match status" value="1"/>
</dbReference>
<feature type="compositionally biased region" description="Low complexity" evidence="8">
    <location>
        <begin position="629"/>
        <end position="646"/>
    </location>
</feature>
<feature type="compositionally biased region" description="Gly residues" evidence="8">
    <location>
        <begin position="427"/>
        <end position="437"/>
    </location>
</feature>
<feature type="transmembrane region" description="Helical" evidence="9">
    <location>
        <begin position="593"/>
        <end position="616"/>
    </location>
</feature>
<name>A0ABP7SR07_9ACTN</name>
<feature type="region of interest" description="Disordered" evidence="8">
    <location>
        <begin position="312"/>
        <end position="588"/>
    </location>
</feature>
<dbReference type="PROSITE" id="PS00108">
    <property type="entry name" value="PROTEIN_KINASE_ST"/>
    <property type="match status" value="1"/>
</dbReference>
<feature type="domain" description="Protein kinase" evidence="10">
    <location>
        <begin position="18"/>
        <end position="287"/>
    </location>
</feature>
<evidence type="ECO:0000256" key="3">
    <source>
        <dbReference type="ARBA" id="ARBA00022679"/>
    </source>
</evidence>
<dbReference type="InterPro" id="IPR017441">
    <property type="entry name" value="Protein_kinase_ATP_BS"/>
</dbReference>
<dbReference type="PROSITE" id="PS50011">
    <property type="entry name" value="PROTEIN_KINASE_DOM"/>
    <property type="match status" value="1"/>
</dbReference>
<dbReference type="EMBL" id="BAAAZX010000023">
    <property type="protein sequence ID" value="GAA4015019.1"/>
    <property type="molecule type" value="Genomic_DNA"/>
</dbReference>
<dbReference type="SUPFAM" id="SSF56112">
    <property type="entry name" value="Protein kinase-like (PK-like)"/>
    <property type="match status" value="1"/>
</dbReference>
<keyword evidence="6 7" id="KW-0067">ATP-binding</keyword>
<dbReference type="PANTHER" id="PTHR43289:SF6">
    <property type="entry name" value="SERINE_THREONINE-PROTEIN KINASE NEKL-3"/>
    <property type="match status" value="1"/>
</dbReference>
<dbReference type="EC" id="2.7.11.1" evidence="1"/>
<dbReference type="Gene3D" id="1.10.510.10">
    <property type="entry name" value="Transferase(Phosphotransferase) domain 1"/>
    <property type="match status" value="1"/>
</dbReference>
<evidence type="ECO:0000259" key="10">
    <source>
        <dbReference type="PROSITE" id="PS50011"/>
    </source>
</evidence>
<keyword evidence="4 7" id="KW-0547">Nucleotide-binding</keyword>
<keyword evidence="3" id="KW-0808">Transferase</keyword>
<feature type="compositionally biased region" description="Gly residues" evidence="8">
    <location>
        <begin position="559"/>
        <end position="579"/>
    </location>
</feature>
<evidence type="ECO:0000256" key="5">
    <source>
        <dbReference type="ARBA" id="ARBA00022777"/>
    </source>
</evidence>
<keyword evidence="12" id="KW-1185">Reference proteome</keyword>
<comment type="caution">
    <text evidence="11">The sequence shown here is derived from an EMBL/GenBank/DDBJ whole genome shotgun (WGS) entry which is preliminary data.</text>
</comment>
<dbReference type="InterPro" id="IPR008271">
    <property type="entry name" value="Ser/Thr_kinase_AS"/>
</dbReference>
<sequence length="890" mass="88470">MAGETPDQGEGRVINGRYRLLRALGAGGMGRVWLAYDEELACEVAMKEIALPDVPMDSTEPVQRIARARSEARHAARLRGHPHVATVHDVVVHEGLPWIVMEYVPDAIDLQAVVRRSGPLDPAQAARIGLAVLDALTAGHRIGILHRDVKPANILLAPDSSGDPYARVLLTDYGIALQPESQEPRLTATAGILGTPGYLAPERARGEPPTPAADMFSLGATLYAAVEGRGPFDRHGDYATLTALLGEDPTPPVRAGELTPVLLGLLVKDPVRRFSPETVARGLERVVQGGAGPGAPPGWGAAPVAAAGFAAPPGGFGPPPEGFGAAPAGAGRSPEGHGAALESHDAMSRGHGGASVGQGASPGGQGASPGAGAVDGPPPGYVASTPPGYVSGPPGGWGGPAQGSPPLPGAPPTPNTPQTPHTQAGTAGAGALAGPGAGDPATPGSGGPGFGGAGSGGPGSGGPSGGGAGSGSAESGGPATPGGTPGPSAYDPWRQPTAQPPEAGNPYARAPGSPYASGGGPSPYGIGSSQSPYGSGSQASYGGSATQSAYPGGAPAQPGYGGYGGPGGPGVPGVPGVPGGQAPPPPSPGKKRIALVALVVAAVLVIAGGAWGVVLVTGDDDGKKDAATKRSASPSASGSQGSASAPPAGPVLPYGDVVGLGEPLEPGDCVQAVWSGTPFKSEPNLGLVDCAEDWPDGQVVAIDTAADHADARAQGAKRCENQTRTLVDALPDAAGYAVVPTEEGFTAAGGGTACLVLGRHAAIGGEVGRFRDAGTDLWVGQMSVGDCWVYEEQEDSYNAPLTDCAKPHTDQVIGSVQAPTGMTYKKGTDNATKLCGNKFESTWAPGQDRTVYGWVADQDDWEEGFNKVVCTVSRADNKKTTGKIPAPGAV</sequence>
<feature type="region of interest" description="Disordered" evidence="8">
    <location>
        <begin position="623"/>
        <end position="650"/>
    </location>
</feature>
<keyword evidence="2" id="KW-0723">Serine/threonine-protein kinase</keyword>
<dbReference type="Pfam" id="PF00069">
    <property type="entry name" value="Pkinase"/>
    <property type="match status" value="1"/>
</dbReference>
<dbReference type="InterPro" id="IPR026004">
    <property type="entry name" value="Septum_form"/>
</dbReference>